<evidence type="ECO:0000259" key="4">
    <source>
        <dbReference type="PROSITE" id="PS51832"/>
    </source>
</evidence>
<comment type="caution">
    <text evidence="5">The sequence shown here is derived from an EMBL/GenBank/DDBJ whole genome shotgun (WGS) entry which is preliminary data.</text>
</comment>
<feature type="coiled-coil region" evidence="2">
    <location>
        <begin position="121"/>
        <end position="155"/>
    </location>
</feature>
<dbReference type="InterPro" id="IPR011006">
    <property type="entry name" value="CheY-like_superfamily"/>
</dbReference>
<dbReference type="InterPro" id="IPR001789">
    <property type="entry name" value="Sig_transdc_resp-reg_receiver"/>
</dbReference>
<evidence type="ECO:0000313" key="6">
    <source>
        <dbReference type="Proteomes" id="UP000292136"/>
    </source>
</evidence>
<name>A0ABY0ISH5_9RHOO</name>
<evidence type="ECO:0000313" key="5">
    <source>
        <dbReference type="EMBL" id="RZT90027.1"/>
    </source>
</evidence>
<protein>
    <submittedName>
        <fullName evidence="5">Two-component system response regulator</fullName>
    </submittedName>
</protein>
<feature type="modified residue" description="4-aspartylphosphate" evidence="1">
    <location>
        <position position="55"/>
    </location>
</feature>
<dbReference type="PROSITE" id="PS51832">
    <property type="entry name" value="HD_GYP"/>
    <property type="match status" value="1"/>
</dbReference>
<dbReference type="PANTHER" id="PTHR45228">
    <property type="entry name" value="CYCLIC DI-GMP PHOSPHODIESTERASE TM_0186-RELATED"/>
    <property type="match status" value="1"/>
</dbReference>
<dbReference type="SUPFAM" id="SSF52172">
    <property type="entry name" value="CheY-like"/>
    <property type="match status" value="1"/>
</dbReference>
<sequence>MTSRPILVIADDQAENLLLLEAMLQEDYEVRTFPDGTDVQLYLKQGGRADIFLLDIVMPHLDGFSLCRQIKANATTRELPVIFITALDSPDVEARGLALGAVDFIHKPFSMPGIKARLRTHLQLAATSRQLREQNENLEALVAQRTREYMEQTRELLQRKQQVISGQEATIRAFCSLAEARDNETGNHIRRTQNYVRILGLELQDHPDFRRHLDDQVVTLLYKSAPLHDIGKVGIPDRILLKPGKLDAAEWEIMREHCRIGRDAISQVAKEVGEDNDFLRYGMEIAYGHHEHWDGGGYPQAIKGEDIPVSARLMAVADVYDALISRRVYKPPMPHDEALAYIVGQAGRHFDPTVVAAMQAQERAFVRTATEFSD</sequence>
<feature type="domain" description="HD-GYP" evidence="4">
    <location>
        <begin position="163"/>
        <end position="374"/>
    </location>
</feature>
<feature type="domain" description="Response regulatory" evidence="3">
    <location>
        <begin position="6"/>
        <end position="122"/>
    </location>
</feature>
<evidence type="ECO:0000259" key="3">
    <source>
        <dbReference type="PROSITE" id="PS50110"/>
    </source>
</evidence>
<keyword evidence="6" id="KW-1185">Reference proteome</keyword>
<dbReference type="Gene3D" id="3.40.50.2300">
    <property type="match status" value="1"/>
</dbReference>
<proteinExistence type="predicted"/>
<dbReference type="SMART" id="SM00448">
    <property type="entry name" value="REC"/>
    <property type="match status" value="1"/>
</dbReference>
<keyword evidence="2" id="KW-0175">Coiled coil</keyword>
<evidence type="ECO:0000256" key="1">
    <source>
        <dbReference type="PROSITE-ProRule" id="PRU00169"/>
    </source>
</evidence>
<dbReference type="CDD" id="cd00077">
    <property type="entry name" value="HDc"/>
    <property type="match status" value="1"/>
</dbReference>
<accession>A0ABY0ISH5</accession>
<dbReference type="RefSeq" id="WP_130458601.1">
    <property type="nucleotide sequence ID" value="NZ_SHKM01000001.1"/>
</dbReference>
<dbReference type="PROSITE" id="PS50110">
    <property type="entry name" value="RESPONSE_REGULATORY"/>
    <property type="match status" value="1"/>
</dbReference>
<dbReference type="Proteomes" id="UP000292136">
    <property type="component" value="Unassembled WGS sequence"/>
</dbReference>
<dbReference type="InterPro" id="IPR003607">
    <property type="entry name" value="HD/PDEase_dom"/>
</dbReference>
<dbReference type="SMART" id="SM00471">
    <property type="entry name" value="HDc"/>
    <property type="match status" value="1"/>
</dbReference>
<dbReference type="EMBL" id="SHKM01000001">
    <property type="protein sequence ID" value="RZT90027.1"/>
    <property type="molecule type" value="Genomic_DNA"/>
</dbReference>
<dbReference type="Pfam" id="PF00072">
    <property type="entry name" value="Response_reg"/>
    <property type="match status" value="1"/>
</dbReference>
<evidence type="ECO:0000256" key="2">
    <source>
        <dbReference type="SAM" id="Coils"/>
    </source>
</evidence>
<dbReference type="Gene3D" id="1.10.3210.10">
    <property type="entry name" value="Hypothetical protein af1432"/>
    <property type="match status" value="1"/>
</dbReference>
<dbReference type="PANTHER" id="PTHR45228:SF5">
    <property type="entry name" value="CYCLIC DI-GMP PHOSPHODIESTERASE VC_1348-RELATED"/>
    <property type="match status" value="1"/>
</dbReference>
<organism evidence="5 6">
    <name type="scientific">Azospira oryzae</name>
    <dbReference type="NCBI Taxonomy" id="146939"/>
    <lineage>
        <taxon>Bacteria</taxon>
        <taxon>Pseudomonadati</taxon>
        <taxon>Pseudomonadota</taxon>
        <taxon>Betaproteobacteria</taxon>
        <taxon>Rhodocyclales</taxon>
        <taxon>Rhodocyclaceae</taxon>
        <taxon>Azospira</taxon>
    </lineage>
</organism>
<dbReference type="SUPFAM" id="SSF109604">
    <property type="entry name" value="HD-domain/PDEase-like"/>
    <property type="match status" value="1"/>
</dbReference>
<keyword evidence="1" id="KW-0597">Phosphoprotein</keyword>
<dbReference type="InterPro" id="IPR037522">
    <property type="entry name" value="HD_GYP_dom"/>
</dbReference>
<reference evidence="5 6" key="1">
    <citation type="submission" date="2019-02" db="EMBL/GenBank/DDBJ databases">
        <title>Genomic Encyclopedia of Type Strains, Phase IV (KMG-IV): sequencing the most valuable type-strain genomes for metagenomic binning, comparative biology and taxonomic classification.</title>
        <authorList>
            <person name="Goeker M."/>
        </authorList>
    </citation>
    <scope>NUCLEOTIDE SEQUENCE [LARGE SCALE GENOMIC DNA]</scope>
    <source>
        <strain evidence="5 6">DSM 21223</strain>
    </source>
</reference>
<dbReference type="InterPro" id="IPR052020">
    <property type="entry name" value="Cyclic_di-GMP/3'3'-cGAMP_PDE"/>
</dbReference>
<dbReference type="Pfam" id="PF13487">
    <property type="entry name" value="HD_5"/>
    <property type="match status" value="1"/>
</dbReference>
<gene>
    <name evidence="5" type="ORF">EV678_0831</name>
</gene>